<evidence type="ECO:0000256" key="1">
    <source>
        <dbReference type="SAM" id="Phobius"/>
    </source>
</evidence>
<evidence type="ECO:0000313" key="2">
    <source>
        <dbReference type="EMBL" id="KAF4743591.1"/>
    </source>
</evidence>
<gene>
    <name evidence="2" type="ORF">FOZ62_019743</name>
    <name evidence="3" type="ORF">FOZ63_021706</name>
</gene>
<dbReference type="EMBL" id="JABANO010010547">
    <property type="protein sequence ID" value="KAF4744985.1"/>
    <property type="molecule type" value="Genomic_DNA"/>
</dbReference>
<evidence type="ECO:0000313" key="3">
    <source>
        <dbReference type="EMBL" id="KAF4744985.1"/>
    </source>
</evidence>
<sequence>PKSYKGERRISKLRGQLLPLLSRTTLVHAFSYADLRASSVDFTVLLSLFVYLSSKSFVLCIMSFVSSKFPPPSNRLLVASTLSVSSKTILLGFLDCMIESDHPLNSVAKSASTVLQSLSVAELPKDHPTARTRRGDDSANSVRRLGNVTATQNAEFHLNWQSLSVAKGDS</sequence>
<keyword evidence="4" id="KW-1185">Reference proteome</keyword>
<feature type="transmembrane region" description="Helical" evidence="1">
    <location>
        <begin position="45"/>
        <end position="65"/>
    </location>
</feature>
<feature type="non-terminal residue" evidence="3">
    <location>
        <position position="1"/>
    </location>
</feature>
<name>A0A7J6TIR6_PEROL</name>
<keyword evidence="1" id="KW-0472">Membrane</keyword>
<dbReference type="Proteomes" id="UP000553632">
    <property type="component" value="Unassembled WGS sequence"/>
</dbReference>
<evidence type="ECO:0000313" key="4">
    <source>
        <dbReference type="Proteomes" id="UP000553632"/>
    </source>
</evidence>
<reference evidence="4 5" key="1">
    <citation type="submission" date="2020-04" db="EMBL/GenBank/DDBJ databases">
        <title>Perkinsus olseni comparative genomics.</title>
        <authorList>
            <person name="Bogema D.R."/>
        </authorList>
    </citation>
    <scope>NUCLEOTIDE SEQUENCE [LARGE SCALE GENOMIC DNA]</scope>
    <source>
        <strain evidence="2">ATCC PRA-205</strain>
        <strain evidence="3 4">ATCC PRA-207</strain>
    </source>
</reference>
<proteinExistence type="predicted"/>
<keyword evidence="1" id="KW-1133">Transmembrane helix</keyword>
<organism evidence="3 4">
    <name type="scientific">Perkinsus olseni</name>
    <name type="common">Perkinsus atlanticus</name>
    <dbReference type="NCBI Taxonomy" id="32597"/>
    <lineage>
        <taxon>Eukaryota</taxon>
        <taxon>Sar</taxon>
        <taxon>Alveolata</taxon>
        <taxon>Perkinsozoa</taxon>
        <taxon>Perkinsea</taxon>
        <taxon>Perkinsida</taxon>
        <taxon>Perkinsidae</taxon>
        <taxon>Perkinsus</taxon>
    </lineage>
</organism>
<protein>
    <submittedName>
        <fullName evidence="3">Uncharacterized protein</fullName>
    </submittedName>
</protein>
<evidence type="ECO:0000313" key="5">
    <source>
        <dbReference type="Proteomes" id="UP000574390"/>
    </source>
</evidence>
<feature type="non-terminal residue" evidence="3">
    <location>
        <position position="170"/>
    </location>
</feature>
<keyword evidence="1" id="KW-0812">Transmembrane</keyword>
<accession>A0A7J6TIR6</accession>
<dbReference type="EMBL" id="JABANM010007852">
    <property type="protein sequence ID" value="KAF4743591.1"/>
    <property type="molecule type" value="Genomic_DNA"/>
</dbReference>
<comment type="caution">
    <text evidence="3">The sequence shown here is derived from an EMBL/GenBank/DDBJ whole genome shotgun (WGS) entry which is preliminary data.</text>
</comment>
<dbReference type="AlphaFoldDB" id="A0A7J6TIR6"/>
<dbReference type="Proteomes" id="UP000574390">
    <property type="component" value="Unassembled WGS sequence"/>
</dbReference>